<dbReference type="GO" id="GO:0005524">
    <property type="term" value="F:ATP binding"/>
    <property type="evidence" value="ECO:0007669"/>
    <property type="project" value="UniProtKB-KW"/>
</dbReference>
<dbReference type="PROSITE" id="PS50893">
    <property type="entry name" value="ABC_TRANSPORTER_2"/>
    <property type="match status" value="2"/>
</dbReference>
<evidence type="ECO:0000256" key="2">
    <source>
        <dbReference type="ARBA" id="ARBA00022840"/>
    </source>
</evidence>
<reference evidence="4 5" key="1">
    <citation type="submission" date="2019-12" db="EMBL/GenBank/DDBJ databases">
        <title>Genome sequencing and assembly of endphytes of Porphyra tenera.</title>
        <authorList>
            <person name="Park J.M."/>
            <person name="Shin R."/>
            <person name="Jo S.H."/>
        </authorList>
    </citation>
    <scope>NUCLEOTIDE SEQUENCE [LARGE SCALE GENOMIC DNA]</scope>
    <source>
        <strain evidence="4 5">GPM4</strain>
    </source>
</reference>
<dbReference type="Proteomes" id="UP000464524">
    <property type="component" value="Chromosome"/>
</dbReference>
<feature type="domain" description="ABC transporter" evidence="3">
    <location>
        <begin position="3"/>
        <end position="237"/>
    </location>
</feature>
<dbReference type="InterPro" id="IPR017871">
    <property type="entry name" value="ABC_transporter-like_CS"/>
</dbReference>
<dbReference type="EMBL" id="CP047656">
    <property type="protein sequence ID" value="QHJ10310.1"/>
    <property type="molecule type" value="Genomic_DNA"/>
</dbReference>
<keyword evidence="1" id="KW-0547">Nucleotide-binding</keyword>
<dbReference type="AlphaFoldDB" id="A0A857JGJ0"/>
<dbReference type="GO" id="GO:0016887">
    <property type="term" value="F:ATP hydrolysis activity"/>
    <property type="evidence" value="ECO:0007669"/>
    <property type="project" value="InterPro"/>
</dbReference>
<evidence type="ECO:0000313" key="5">
    <source>
        <dbReference type="Proteomes" id="UP000464524"/>
    </source>
</evidence>
<accession>A0A857JGJ0</accession>
<gene>
    <name evidence="4" type="ORF">FX988_00522</name>
</gene>
<evidence type="ECO:0000259" key="3">
    <source>
        <dbReference type="PROSITE" id="PS50893"/>
    </source>
</evidence>
<dbReference type="PANTHER" id="PTHR43158:SF2">
    <property type="entry name" value="SKFA PEPTIDE EXPORT ATP-BINDING PROTEIN SKFE"/>
    <property type="match status" value="1"/>
</dbReference>
<name>A0A857JGJ0_9ALTE</name>
<dbReference type="EC" id="3.6.3.-" evidence="4"/>
<dbReference type="PROSITE" id="PS00211">
    <property type="entry name" value="ABC_TRANSPORTER_1"/>
    <property type="match status" value="1"/>
</dbReference>
<organism evidence="4 5">
    <name type="scientific">Paraglaciecola mesophila</name>
    <dbReference type="NCBI Taxonomy" id="197222"/>
    <lineage>
        <taxon>Bacteria</taxon>
        <taxon>Pseudomonadati</taxon>
        <taxon>Pseudomonadota</taxon>
        <taxon>Gammaproteobacteria</taxon>
        <taxon>Alteromonadales</taxon>
        <taxon>Alteromonadaceae</taxon>
        <taxon>Paraglaciecola</taxon>
    </lineage>
</organism>
<evidence type="ECO:0000313" key="4">
    <source>
        <dbReference type="EMBL" id="QHJ10310.1"/>
    </source>
</evidence>
<feature type="domain" description="ABC transporter" evidence="3">
    <location>
        <begin position="262"/>
        <end position="492"/>
    </location>
</feature>
<keyword evidence="4" id="KW-0378">Hydrolase</keyword>
<sequence length="492" mass="54971">MRSCLTDLNVEFSPTFSLHGINWSVEKGQHWVLVGQNGAGKSALAAVLAGYGDIQQGTLVSDFEHIELVSYESQQGLIEQEREKDAADILDVIPVPTKVYELLSVNVQSIDELLSLPLCKRLIELFEFSPLLTRDFSALSTGETRKLLLIRALIAKPDLLILDEPFDGLDRNMQQKLAELITELHADICMVFVINRWSEIPPFVTHYGWVSQGCLQSSVTIEDKIAISDLARLLTLQHTRFSLPASDSSVTHNPFSHGDTLVRLNNVAIHYPQGAIIEALTWEIKLGEHWQLSGPNGSGKTCLLQLISGDHPQCYVNDIFVFGFKRGSGESIWDIKKNIGFLSNAFHLSYRVNCSLLHAVLSGFYDSIGLYQQPTKKQIYLAKLWLALIGLDDQQNTPFQQLSFGDQRLALIVRAMVKHPPLLILDEPCNGLDEINRQRILAVIETIAKSTTTSIIYVNHHSDDVIAGIKNHILLEGDSSRSNVRYACDTFQ</sequence>
<dbReference type="Pfam" id="PF00005">
    <property type="entry name" value="ABC_tran"/>
    <property type="match status" value="2"/>
</dbReference>
<dbReference type="OrthoDB" id="9805029at2"/>
<keyword evidence="2 4" id="KW-0067">ATP-binding</keyword>
<keyword evidence="5" id="KW-1185">Reference proteome</keyword>
<dbReference type="PANTHER" id="PTHR43158">
    <property type="entry name" value="SKFA PEPTIDE EXPORT ATP-BINDING PROTEIN SKFE"/>
    <property type="match status" value="1"/>
</dbReference>
<dbReference type="NCBIfam" id="NF008186">
    <property type="entry name" value="PRK10938.1"/>
    <property type="match status" value="1"/>
</dbReference>
<dbReference type="InterPro" id="IPR003439">
    <property type="entry name" value="ABC_transporter-like_ATP-bd"/>
</dbReference>
<dbReference type="RefSeq" id="WP_160178204.1">
    <property type="nucleotide sequence ID" value="NZ_CP047656.1"/>
</dbReference>
<dbReference type="InterPro" id="IPR027417">
    <property type="entry name" value="P-loop_NTPase"/>
</dbReference>
<evidence type="ECO:0000256" key="1">
    <source>
        <dbReference type="ARBA" id="ARBA00022741"/>
    </source>
</evidence>
<dbReference type="CDD" id="cd00267">
    <property type="entry name" value="ABC_ATPase"/>
    <property type="match status" value="1"/>
</dbReference>
<dbReference type="KEGG" id="pmes:FX988_00522"/>
<dbReference type="InterPro" id="IPR003593">
    <property type="entry name" value="AAA+_ATPase"/>
</dbReference>
<dbReference type="SUPFAM" id="SSF52540">
    <property type="entry name" value="P-loop containing nucleoside triphosphate hydrolases"/>
    <property type="match status" value="2"/>
</dbReference>
<dbReference type="Gene3D" id="3.40.50.300">
    <property type="entry name" value="P-loop containing nucleotide triphosphate hydrolases"/>
    <property type="match status" value="2"/>
</dbReference>
<proteinExistence type="predicted"/>
<dbReference type="SMART" id="SM00382">
    <property type="entry name" value="AAA"/>
    <property type="match status" value="2"/>
</dbReference>
<protein>
    <submittedName>
        <fullName evidence="4">Putative ABC transporter ATP-binding protein YlmA</fullName>
        <ecNumber evidence="4">3.6.3.-</ecNumber>
    </submittedName>
</protein>